<protein>
    <submittedName>
        <fullName evidence="1">Uncharacterized protein</fullName>
    </submittedName>
</protein>
<dbReference type="EMBL" id="BPPX01000009">
    <property type="protein sequence ID" value="GJC82327.1"/>
    <property type="molecule type" value="Genomic_DNA"/>
</dbReference>
<reference evidence="1 2" key="1">
    <citation type="submission" date="2021-07" db="EMBL/GenBank/DDBJ databases">
        <title>Genome data of Colletotrichum spaethianum.</title>
        <authorList>
            <person name="Utami Y.D."/>
            <person name="Hiruma K."/>
        </authorList>
    </citation>
    <scope>NUCLEOTIDE SEQUENCE [LARGE SCALE GENOMIC DNA]</scope>
    <source>
        <strain evidence="1 2">MAFF 242679</strain>
    </source>
</reference>
<sequence>MDESLPQSPSGPAGYAFHFENDTATSVAGYAFHFENDAATSVAGLPRSVSAAFVLSAPAQFSPRRHCHWAAIRMPRERSTATAAENPLVPQAV</sequence>
<gene>
    <name evidence="1" type="ORF">ColLi_05165</name>
</gene>
<comment type="caution">
    <text evidence="1">The sequence shown here is derived from an EMBL/GenBank/DDBJ whole genome shotgun (WGS) entry which is preliminary data.</text>
</comment>
<dbReference type="Proteomes" id="UP001055172">
    <property type="component" value="Unassembled WGS sequence"/>
</dbReference>
<name>A0AA37GKC1_9PEZI</name>
<dbReference type="AlphaFoldDB" id="A0AA37GKC1"/>
<keyword evidence="2" id="KW-1185">Reference proteome</keyword>
<organism evidence="1 2">
    <name type="scientific">Colletotrichum liriopes</name>
    <dbReference type="NCBI Taxonomy" id="708192"/>
    <lineage>
        <taxon>Eukaryota</taxon>
        <taxon>Fungi</taxon>
        <taxon>Dikarya</taxon>
        <taxon>Ascomycota</taxon>
        <taxon>Pezizomycotina</taxon>
        <taxon>Sordariomycetes</taxon>
        <taxon>Hypocreomycetidae</taxon>
        <taxon>Glomerellales</taxon>
        <taxon>Glomerellaceae</taxon>
        <taxon>Colletotrichum</taxon>
        <taxon>Colletotrichum spaethianum species complex</taxon>
    </lineage>
</organism>
<evidence type="ECO:0000313" key="2">
    <source>
        <dbReference type="Proteomes" id="UP001055172"/>
    </source>
</evidence>
<proteinExistence type="predicted"/>
<accession>A0AA37GKC1</accession>
<evidence type="ECO:0000313" key="1">
    <source>
        <dbReference type="EMBL" id="GJC82327.1"/>
    </source>
</evidence>